<dbReference type="Proteomes" id="UP001595704">
    <property type="component" value="Unassembled WGS sequence"/>
</dbReference>
<keyword evidence="1" id="KW-1133">Transmembrane helix</keyword>
<comment type="caution">
    <text evidence="2">The sequence shown here is derived from an EMBL/GenBank/DDBJ whole genome shotgun (WGS) entry which is preliminary data.</text>
</comment>
<sequence length="52" mass="5997">MTFWKHHGKVIMSDEQAREGPLGRKVLYVLLASLLLVGLAWLVLEAWVYRAM</sequence>
<dbReference type="RefSeq" id="WP_191320393.1">
    <property type="nucleotide sequence ID" value="NZ_BNCG01000017.1"/>
</dbReference>
<evidence type="ECO:0000313" key="2">
    <source>
        <dbReference type="EMBL" id="MFC3638250.1"/>
    </source>
</evidence>
<evidence type="ECO:0000256" key="1">
    <source>
        <dbReference type="SAM" id="Phobius"/>
    </source>
</evidence>
<accession>A0ABV7UHS0</accession>
<name>A0ABV7UHS0_9HYPH</name>
<keyword evidence="1" id="KW-0472">Membrane</keyword>
<feature type="transmembrane region" description="Helical" evidence="1">
    <location>
        <begin position="26"/>
        <end position="49"/>
    </location>
</feature>
<protein>
    <submittedName>
        <fullName evidence="2">Uncharacterized protein</fullName>
    </submittedName>
</protein>
<dbReference type="EMBL" id="JBHRYC010000061">
    <property type="protein sequence ID" value="MFC3638250.1"/>
    <property type="molecule type" value="Genomic_DNA"/>
</dbReference>
<proteinExistence type="predicted"/>
<reference evidence="3" key="1">
    <citation type="journal article" date="2019" name="Int. J. Syst. Evol. Microbiol.">
        <title>The Global Catalogue of Microorganisms (GCM) 10K type strain sequencing project: providing services to taxonomists for standard genome sequencing and annotation.</title>
        <authorList>
            <consortium name="The Broad Institute Genomics Platform"/>
            <consortium name="The Broad Institute Genome Sequencing Center for Infectious Disease"/>
            <person name="Wu L."/>
            <person name="Ma J."/>
        </authorList>
    </citation>
    <scope>NUCLEOTIDE SEQUENCE [LARGE SCALE GENOMIC DNA]</scope>
    <source>
        <strain evidence="3">KCTC 42282</strain>
    </source>
</reference>
<evidence type="ECO:0000313" key="3">
    <source>
        <dbReference type="Proteomes" id="UP001595704"/>
    </source>
</evidence>
<gene>
    <name evidence="2" type="ORF">ACFONL_12850</name>
</gene>
<organism evidence="2 3">
    <name type="scientific">Camelimonas fluminis</name>
    <dbReference type="NCBI Taxonomy" id="1576911"/>
    <lineage>
        <taxon>Bacteria</taxon>
        <taxon>Pseudomonadati</taxon>
        <taxon>Pseudomonadota</taxon>
        <taxon>Alphaproteobacteria</taxon>
        <taxon>Hyphomicrobiales</taxon>
        <taxon>Chelatococcaceae</taxon>
        <taxon>Camelimonas</taxon>
    </lineage>
</organism>
<keyword evidence="3" id="KW-1185">Reference proteome</keyword>
<keyword evidence="1" id="KW-0812">Transmembrane</keyword>